<organism evidence="4">
    <name type="scientific">Acetithermum autotrophicum</name>
    <dbReference type="NCBI Taxonomy" id="1446466"/>
    <lineage>
        <taxon>Bacteria</taxon>
        <taxon>Candidatus Bipolaricaulota</taxon>
        <taxon>Candidatus Acetithermum</taxon>
    </lineage>
</organism>
<feature type="domain" description="BD-FAE-like" evidence="3">
    <location>
        <begin position="704"/>
        <end position="903"/>
    </location>
</feature>
<dbReference type="GO" id="GO:0005975">
    <property type="term" value="P:carbohydrate metabolic process"/>
    <property type="evidence" value="ECO:0007669"/>
    <property type="project" value="InterPro"/>
</dbReference>
<dbReference type="PROSITE" id="PS51257">
    <property type="entry name" value="PROKAR_LIPOPROTEIN"/>
    <property type="match status" value="1"/>
</dbReference>
<accession>H5SUA4</accession>
<dbReference type="PROSITE" id="PS01173">
    <property type="entry name" value="LIPASE_GDXG_HIS"/>
    <property type="match status" value="1"/>
</dbReference>
<comment type="similarity">
    <text evidence="1">Belongs to the 'GDXG' lipolytic enzyme family.</text>
</comment>
<name>H5SUA4_ACEAU</name>
<dbReference type="GO" id="GO:0016787">
    <property type="term" value="F:hydrolase activity"/>
    <property type="evidence" value="ECO:0007669"/>
    <property type="project" value="UniProtKB-KW"/>
</dbReference>
<dbReference type="InterPro" id="IPR029058">
    <property type="entry name" value="AB_hydrolase_fold"/>
</dbReference>
<dbReference type="Gene3D" id="3.40.50.1820">
    <property type="entry name" value="alpha/beta hydrolase"/>
    <property type="match status" value="1"/>
</dbReference>
<keyword evidence="2" id="KW-0378">Hydrolase</keyword>
<dbReference type="InterPro" id="IPR002168">
    <property type="entry name" value="Lipase_GDXG_HIS_AS"/>
</dbReference>
<dbReference type="EMBL" id="AP011803">
    <property type="protein sequence ID" value="BAL60104.1"/>
    <property type="molecule type" value="Genomic_DNA"/>
</dbReference>
<dbReference type="InterPro" id="IPR049492">
    <property type="entry name" value="BD-FAE-like_dom"/>
</dbReference>
<dbReference type="InterPro" id="IPR050300">
    <property type="entry name" value="GDXG_lipolytic_enzyme"/>
</dbReference>
<dbReference type="Gene3D" id="3.20.20.370">
    <property type="entry name" value="Glycoside hydrolase/deacetylase"/>
    <property type="match status" value="2"/>
</dbReference>
<evidence type="ECO:0000256" key="2">
    <source>
        <dbReference type="ARBA" id="ARBA00022801"/>
    </source>
</evidence>
<dbReference type="PANTHER" id="PTHR48081">
    <property type="entry name" value="AB HYDROLASE SUPERFAMILY PROTEIN C4A8.06C"/>
    <property type="match status" value="1"/>
</dbReference>
<evidence type="ECO:0000256" key="1">
    <source>
        <dbReference type="ARBA" id="ARBA00010515"/>
    </source>
</evidence>
<reference evidence="4" key="2">
    <citation type="journal article" date="2012" name="PLoS ONE">
        <title>A Deeply Branching Thermophilic Bacterium with an Ancient Acetyl-CoA Pathway Dominates a Subsurface Ecosystem.</title>
        <authorList>
            <person name="Takami H."/>
            <person name="Noguchi H."/>
            <person name="Takaki Y."/>
            <person name="Uchiyama I."/>
            <person name="Toyoda A."/>
            <person name="Nishi S."/>
            <person name="Chee G.-J."/>
            <person name="Arai W."/>
            <person name="Nunoura T."/>
            <person name="Itoh T."/>
            <person name="Hattori M."/>
            <person name="Takai K."/>
        </authorList>
    </citation>
    <scope>NUCLEOTIDE SEQUENCE</scope>
</reference>
<protein>
    <recommendedName>
        <fullName evidence="3">BD-FAE-like domain-containing protein</fullName>
    </recommendedName>
</protein>
<dbReference type="InterPro" id="IPR011330">
    <property type="entry name" value="Glyco_hydro/deAcase_b/a-brl"/>
</dbReference>
<evidence type="ECO:0000259" key="3">
    <source>
        <dbReference type="Pfam" id="PF20434"/>
    </source>
</evidence>
<dbReference type="Pfam" id="PF20434">
    <property type="entry name" value="BD-FAE"/>
    <property type="match status" value="1"/>
</dbReference>
<proteinExistence type="inferred from homology"/>
<dbReference type="PANTHER" id="PTHR48081:SF13">
    <property type="entry name" value="ALPHA_BETA HYDROLASE"/>
    <property type="match status" value="1"/>
</dbReference>
<sequence length="949" mass="105081">MKLIRIVGMVAVVLLGGCSPVVGNLKAEGLAAGGLAEPVLLFGIGMHIEPLGRTAQGYGGGGADYRQGPLFERHVQDILAVAKLVEAHGGRMTIQAQSPFTQVALEKNNTILKDLESRGHEIALHFHEDAHLGRDSERLSVQTWCAVMKEEISYIQQAGAQKKIRYWSGGNLYTGILDAASCAGLDVMSDWKNPKTQRTDKSLLGVHPWRPAGGPSETDLSQFATHDPNGKIVFLPEGNYSREDFASARRAAGGDAAYFEYLKTELSRSLEVARADRVNVFHFTVHPGEFRGDPTRPFGVIEDFLSSVVDPLVKAGKIRWATFSQMADEFLSWEKANPGVDPRGSAGVPPSPDHKAASVGYITFAINVHDFRHITESAEALLKLIAIFEKYRVKGDFYLTGPMADLYAQQRPDVIQKLKESGMTISYHQRPPHPLYTGFDSRLKGLSDDAIKSLLRDYETYKLDLATGELQRDYPGGYTYLAQLMGRKPVVATAPNDDPRVKKIAWQLYRELGAQMTIIYHESGTKLDTPFEWVEGLLVRPSDFSVTRWKTERVPHEQFWWNMLDTPHAADYNPTNYLKKKLSEWRGPRPPFITVLIHEDNFFRRGGTSWESIYYGPNRQPLAPPYNLNAPDPSQPRGQQSQELIWNAYEALVAYAAMNLSVVTSEDIVAMAQGARSGGEQVQPLRPTEPDVTYCVMDGVELKMDIYRPQSGAAPTPALLYVHGGGWTGGDKRSGIQDIPELLARGYLIAAVNYRLAPHYKFPAMIEDVKCAVRFLRANAERYNINPDKIGAWGGSAGGHLVALLGTADETAGWEVGQYLDQSSRVQAVVDMFGPTDLTVLFEGANPRLMEQVFGTSDRNSETLKRASPVTWVSSDDPPFLILHGERDTLVPVSQSQIFYEKLQAANVPVTLVIVKNAGHGFAPVGGPISPTRQELTQMMGDFFDQYLK</sequence>
<dbReference type="AlphaFoldDB" id="H5SUA4"/>
<dbReference type="SUPFAM" id="SSF53474">
    <property type="entry name" value="alpha/beta-Hydrolases"/>
    <property type="match status" value="1"/>
</dbReference>
<gene>
    <name evidence="4" type="ORF">HGMM_OP4C740</name>
</gene>
<dbReference type="SUPFAM" id="SSF88713">
    <property type="entry name" value="Glycoside hydrolase/deacetylase"/>
    <property type="match status" value="2"/>
</dbReference>
<evidence type="ECO:0000313" key="4">
    <source>
        <dbReference type="EMBL" id="BAL60104.1"/>
    </source>
</evidence>
<reference evidence="4" key="1">
    <citation type="journal article" date="2005" name="Environ. Microbiol.">
        <title>Genetic and functional properties of uncultivated thermophilic crenarchaeotes from a subsurface gold mine as revealed by analysis of genome fragments.</title>
        <authorList>
            <person name="Nunoura T."/>
            <person name="Hirayama H."/>
            <person name="Takami H."/>
            <person name="Oida H."/>
            <person name="Nishi S."/>
            <person name="Shimamura S."/>
            <person name="Suzuki Y."/>
            <person name="Inagaki F."/>
            <person name="Takai K."/>
            <person name="Nealson K.H."/>
            <person name="Horikoshi K."/>
        </authorList>
    </citation>
    <scope>NUCLEOTIDE SEQUENCE</scope>
</reference>